<dbReference type="EMBL" id="FNHZ01000002">
    <property type="protein sequence ID" value="SDM79245.1"/>
    <property type="molecule type" value="Genomic_DNA"/>
</dbReference>
<dbReference type="SUPFAM" id="SSF58104">
    <property type="entry name" value="Methyl-accepting chemotaxis protein (MCP) signaling domain"/>
    <property type="match status" value="1"/>
</dbReference>
<accession>A0A1G9W595</accession>
<dbReference type="SMART" id="SM01049">
    <property type="entry name" value="Cache_2"/>
    <property type="match status" value="1"/>
</dbReference>
<dbReference type="PANTHER" id="PTHR32089">
    <property type="entry name" value="METHYL-ACCEPTING CHEMOTAXIS PROTEIN MCPB"/>
    <property type="match status" value="1"/>
</dbReference>
<evidence type="ECO:0000259" key="11">
    <source>
        <dbReference type="PROSITE" id="PS50885"/>
    </source>
</evidence>
<dbReference type="CDD" id="cd11386">
    <property type="entry name" value="MCP_signal"/>
    <property type="match status" value="1"/>
</dbReference>
<evidence type="ECO:0000256" key="2">
    <source>
        <dbReference type="ARBA" id="ARBA00022475"/>
    </source>
</evidence>
<dbReference type="Gene3D" id="3.30.450.20">
    <property type="entry name" value="PAS domain"/>
    <property type="match status" value="1"/>
</dbReference>
<reference evidence="13" key="1">
    <citation type="submission" date="2016-10" db="EMBL/GenBank/DDBJ databases">
        <authorList>
            <person name="Varghese N."/>
            <person name="Submissions S."/>
        </authorList>
    </citation>
    <scope>NUCLEOTIDE SEQUENCE [LARGE SCALE GENOMIC DNA]</scope>
    <source>
        <strain evidence="13">M83</strain>
    </source>
</reference>
<feature type="transmembrane region" description="Helical" evidence="9">
    <location>
        <begin position="12"/>
        <end position="34"/>
    </location>
</feature>
<dbReference type="Gene3D" id="6.10.340.10">
    <property type="match status" value="1"/>
</dbReference>
<feature type="domain" description="HAMP" evidence="11">
    <location>
        <begin position="238"/>
        <end position="295"/>
    </location>
</feature>
<gene>
    <name evidence="12" type="ORF">SAMN05216544_1181</name>
</gene>
<dbReference type="PROSITE" id="PS50885">
    <property type="entry name" value="HAMP"/>
    <property type="match status" value="1"/>
</dbReference>
<keyword evidence="5 9" id="KW-0472">Membrane</keyword>
<name>A0A1G9W595_9FIRM</name>
<evidence type="ECO:0000256" key="3">
    <source>
        <dbReference type="ARBA" id="ARBA00022692"/>
    </source>
</evidence>
<organism evidence="12 13">
    <name type="scientific">Lachnospira pectinoschiza</name>
    <dbReference type="NCBI Taxonomy" id="28052"/>
    <lineage>
        <taxon>Bacteria</taxon>
        <taxon>Bacillati</taxon>
        <taxon>Bacillota</taxon>
        <taxon>Clostridia</taxon>
        <taxon>Lachnospirales</taxon>
        <taxon>Lachnospiraceae</taxon>
        <taxon>Lachnospira</taxon>
    </lineage>
</organism>
<evidence type="ECO:0000256" key="5">
    <source>
        <dbReference type="ARBA" id="ARBA00023136"/>
    </source>
</evidence>
<evidence type="ECO:0000313" key="13">
    <source>
        <dbReference type="Proteomes" id="UP000187651"/>
    </source>
</evidence>
<feature type="transmembrane region" description="Helical" evidence="9">
    <location>
        <begin position="218"/>
        <end position="237"/>
    </location>
</feature>
<dbReference type="Pfam" id="PF00015">
    <property type="entry name" value="MCPsignal"/>
    <property type="match status" value="1"/>
</dbReference>
<keyword evidence="13" id="KW-1185">Reference proteome</keyword>
<dbReference type="RefSeq" id="WP_074521349.1">
    <property type="nucleotide sequence ID" value="NZ_FNHZ01000002.1"/>
</dbReference>
<dbReference type="SMART" id="SM00283">
    <property type="entry name" value="MA"/>
    <property type="match status" value="1"/>
</dbReference>
<feature type="domain" description="Methyl-accepting transducer" evidence="10">
    <location>
        <begin position="314"/>
        <end position="550"/>
    </location>
</feature>
<dbReference type="PROSITE" id="PS50111">
    <property type="entry name" value="CHEMOTAXIS_TRANSDUC_2"/>
    <property type="match status" value="1"/>
</dbReference>
<dbReference type="InterPro" id="IPR004089">
    <property type="entry name" value="MCPsignal_dom"/>
</dbReference>
<proteinExistence type="inferred from homology"/>
<evidence type="ECO:0000256" key="7">
    <source>
        <dbReference type="ARBA" id="ARBA00029447"/>
    </source>
</evidence>
<keyword evidence="3 9" id="KW-0812">Transmembrane</keyword>
<dbReference type="Gene3D" id="1.10.287.950">
    <property type="entry name" value="Methyl-accepting chemotaxis protein"/>
    <property type="match status" value="1"/>
</dbReference>
<comment type="subcellular location">
    <subcellularLocation>
        <location evidence="1">Cell membrane</location>
        <topology evidence="1">Multi-pass membrane protein</topology>
    </subcellularLocation>
</comment>
<evidence type="ECO:0000259" key="10">
    <source>
        <dbReference type="PROSITE" id="PS50111"/>
    </source>
</evidence>
<keyword evidence="4 9" id="KW-1133">Transmembrane helix</keyword>
<dbReference type="Proteomes" id="UP000187651">
    <property type="component" value="Unassembled WGS sequence"/>
</dbReference>
<evidence type="ECO:0000256" key="8">
    <source>
        <dbReference type="PROSITE-ProRule" id="PRU00284"/>
    </source>
</evidence>
<keyword evidence="2" id="KW-1003">Cell membrane</keyword>
<dbReference type="InterPro" id="IPR033480">
    <property type="entry name" value="sCache_2"/>
</dbReference>
<dbReference type="AlphaFoldDB" id="A0A1G9W595"/>
<dbReference type="GO" id="GO:0005886">
    <property type="term" value="C:plasma membrane"/>
    <property type="evidence" value="ECO:0007669"/>
    <property type="project" value="UniProtKB-SubCell"/>
</dbReference>
<evidence type="ECO:0000313" key="12">
    <source>
        <dbReference type="EMBL" id="SDM79245.1"/>
    </source>
</evidence>
<evidence type="ECO:0000256" key="6">
    <source>
        <dbReference type="ARBA" id="ARBA00023224"/>
    </source>
</evidence>
<protein>
    <submittedName>
        <fullName evidence="12">Methyl-accepting chemotaxis sensory transducer with Cache sensor</fullName>
    </submittedName>
</protein>
<dbReference type="Pfam" id="PF17200">
    <property type="entry name" value="sCache_2"/>
    <property type="match status" value="1"/>
</dbReference>
<dbReference type="InterPro" id="IPR003660">
    <property type="entry name" value="HAMP_dom"/>
</dbReference>
<comment type="similarity">
    <text evidence="7">Belongs to the methyl-accepting chemotaxis (MCP) protein family.</text>
</comment>
<evidence type="ECO:0000256" key="4">
    <source>
        <dbReference type="ARBA" id="ARBA00022989"/>
    </source>
</evidence>
<evidence type="ECO:0000256" key="1">
    <source>
        <dbReference type="ARBA" id="ARBA00004651"/>
    </source>
</evidence>
<sequence>MDLSKNKGLNSIKGIIILFVVSVVILTSVVVLLISMVNIINTNKEEQESYREQLEKNVENQLQYLTEEAVSILDIIYADQQNGAFSEEEAKSVAANILRELRYNNGEGYFFVDTSSGDNVVLLGRDTEGTNRYNAVDSNGTYYIQEIIKQALNGGGFTDLMFPKSGGGEALPKRNYSMYFEPYDWVIGTGVYIDSIDEEVAEYTATADKALKVTLNKLIFATVIIILVFSAVGFIFGSKMANPIKKITAKLHKMASGDFSVSDEENTKTAFSKTELGVMNEACEDLQSKLRELFIKIADSADFVASASEELNASSDQSAEASMMVAESCTNVAASCSRQMDDVTSAGDMANAFKTNMNDFKDTLTRFDELIGETNSKADEGSKEINLAMKRMGEIESAVSNTSTVVSGLGDQLQTIGSIVVTISEIAEQTNLLSLNASIEAARAGEAGKGFAVVADEIRKLADESNDAASRITNLITTIQTKSDKAVSSMREGLEIVEDGTKIVSSSGQTFNNIVGMVSDISSATEQMNDIVEDLSDRTRQLATSIDEIQEMSQTVVDETSNVSAASQEQAATAQEIVKASASLAETAGELKGQVAKFTL</sequence>
<dbReference type="PANTHER" id="PTHR32089:SF112">
    <property type="entry name" value="LYSOZYME-LIKE PROTEIN-RELATED"/>
    <property type="match status" value="1"/>
</dbReference>
<evidence type="ECO:0000256" key="9">
    <source>
        <dbReference type="SAM" id="Phobius"/>
    </source>
</evidence>
<dbReference type="GO" id="GO:0007165">
    <property type="term" value="P:signal transduction"/>
    <property type="evidence" value="ECO:0007669"/>
    <property type="project" value="UniProtKB-KW"/>
</dbReference>
<keyword evidence="6 8" id="KW-0807">Transducer</keyword>